<dbReference type="RefSeq" id="XP_031012297.1">
    <property type="nucleotide sequence ID" value="XM_031163646.1"/>
</dbReference>
<keyword evidence="2" id="KW-1185">Reference proteome</keyword>
<comment type="caution">
    <text evidence="1">The sequence shown here is derived from an EMBL/GenBank/DDBJ whole genome shotgun (WGS) entry which is preliminary data.</text>
</comment>
<dbReference type="GeneID" id="41998942"/>
<proteinExistence type="predicted"/>
<accession>A0A366R1C3</accession>
<gene>
    <name evidence="1" type="ORF">FIESC28_09510</name>
</gene>
<evidence type="ECO:0000313" key="2">
    <source>
        <dbReference type="Proteomes" id="UP000253153"/>
    </source>
</evidence>
<sequence length="348" mass="40392">MRIIESGIDSLPFATWKPRQLGDKSRHLRILGLIKLFPSLQIRHDDNQLTDLAKPISEVLCWKNPSRSWFTAATCVWWTLLFTTTSHTNPRDLANEVWVVNNRLPKLMAKPDTGRVNHEKVFTYDLEKNFIQAIEQMMEGKGDLEKLKDEYPEAEFLLNLKKPLIEHQIRIPNYTNAVANKLQDSQWVLQYHKLAESRRCMFRLMPKLFRQQHPLLFSHDYLFKVFEAMIVTNPWLEMTEEGTVQEILKESAEILTIWLGSLAGNDPDIIPKGYQGLKHLSDITDVMKERLENDHPALPVPLLLRPSTMRMAYRRSIAITNPETKERPHSCPFLADKHLTSQHPAISA</sequence>
<dbReference type="OrthoDB" id="6132182at2759"/>
<dbReference type="EMBL" id="QKXC01000239">
    <property type="protein sequence ID" value="RBR10308.1"/>
    <property type="molecule type" value="Genomic_DNA"/>
</dbReference>
<evidence type="ECO:0000313" key="1">
    <source>
        <dbReference type="EMBL" id="RBR10308.1"/>
    </source>
</evidence>
<protein>
    <submittedName>
        <fullName evidence="1">Uncharacterized protein</fullName>
    </submittedName>
</protein>
<organism evidence="1 2">
    <name type="scientific">Fusarium coffeatum</name>
    <dbReference type="NCBI Taxonomy" id="231269"/>
    <lineage>
        <taxon>Eukaryota</taxon>
        <taxon>Fungi</taxon>
        <taxon>Dikarya</taxon>
        <taxon>Ascomycota</taxon>
        <taxon>Pezizomycotina</taxon>
        <taxon>Sordariomycetes</taxon>
        <taxon>Hypocreomycetidae</taxon>
        <taxon>Hypocreales</taxon>
        <taxon>Nectriaceae</taxon>
        <taxon>Fusarium</taxon>
        <taxon>Fusarium incarnatum-equiseti species complex</taxon>
    </lineage>
</organism>
<name>A0A366R1C3_9HYPO</name>
<reference evidence="1 2" key="1">
    <citation type="submission" date="2018-06" db="EMBL/GenBank/DDBJ databases">
        <title>Fusarium incarnatum-equiseti species complex species 28.</title>
        <authorList>
            <person name="Gardiner D.M."/>
        </authorList>
    </citation>
    <scope>NUCLEOTIDE SEQUENCE [LARGE SCALE GENOMIC DNA]</scope>
    <source>
        <strain evidence="1 2">FIESC_28</strain>
    </source>
</reference>
<dbReference type="AlphaFoldDB" id="A0A366R1C3"/>
<dbReference type="Proteomes" id="UP000253153">
    <property type="component" value="Unassembled WGS sequence"/>
</dbReference>